<feature type="modified residue" description="N6-(pyridoxal phosphate)lysine" evidence="5">
    <location>
        <position position="250"/>
    </location>
</feature>
<keyword evidence="7" id="KW-0378">Hydrolase</keyword>
<evidence type="ECO:0000256" key="5">
    <source>
        <dbReference type="PIRSR" id="PIRSR001434-2"/>
    </source>
</evidence>
<dbReference type="InterPro" id="IPR015422">
    <property type="entry name" value="PyrdxlP-dep_Trfase_small"/>
</dbReference>
<dbReference type="KEGG" id="reu:Reut_B4968"/>
<dbReference type="AlphaFoldDB" id="Q46RB8"/>
<dbReference type="PANTHER" id="PTHR43797:SF2">
    <property type="entry name" value="HOMOCYSTEINE_CYSTEINE SYNTHASE"/>
    <property type="match status" value="1"/>
</dbReference>
<dbReference type="GO" id="GO:0019346">
    <property type="term" value="P:transsulfuration"/>
    <property type="evidence" value="ECO:0007669"/>
    <property type="project" value="InterPro"/>
</dbReference>
<dbReference type="FunFam" id="3.40.640.10:FF:000035">
    <property type="entry name" value="O-succinylhomoserine sulfhydrylase"/>
    <property type="match status" value="1"/>
</dbReference>
<evidence type="ECO:0000256" key="6">
    <source>
        <dbReference type="RuleBase" id="RU362118"/>
    </source>
</evidence>
<evidence type="ECO:0000256" key="4">
    <source>
        <dbReference type="ARBA" id="ARBA00022898"/>
    </source>
</evidence>
<dbReference type="CDD" id="cd00614">
    <property type="entry name" value="CGS_like"/>
    <property type="match status" value="1"/>
</dbReference>
<dbReference type="Pfam" id="PF01053">
    <property type="entry name" value="Cys_Met_Meta_PP"/>
    <property type="match status" value="1"/>
</dbReference>
<dbReference type="EC" id="2.5.1.49" evidence="7"/>
<dbReference type="InterPro" id="IPR000277">
    <property type="entry name" value="Cys/Met-Metab_PyrdxlP-dep_enz"/>
</dbReference>
<evidence type="ECO:0000256" key="3">
    <source>
        <dbReference type="ARBA" id="ARBA00022679"/>
    </source>
</evidence>
<dbReference type="NCBIfam" id="TIGR01326">
    <property type="entry name" value="OAH_OAS_sulfhy"/>
    <property type="match status" value="1"/>
</dbReference>
<evidence type="ECO:0000313" key="7">
    <source>
        <dbReference type="EMBL" id="AAZ64316.1"/>
    </source>
</evidence>
<dbReference type="GO" id="GO:0006535">
    <property type="term" value="P:cysteine biosynthetic process from serine"/>
    <property type="evidence" value="ECO:0007669"/>
    <property type="project" value="TreeGrafter"/>
</dbReference>
<organism evidence="7">
    <name type="scientific">Cupriavidus pinatubonensis (strain JMP 134 / LMG 1197)</name>
    <name type="common">Cupriavidus necator (strain JMP 134)</name>
    <dbReference type="NCBI Taxonomy" id="264198"/>
    <lineage>
        <taxon>Bacteria</taxon>
        <taxon>Pseudomonadati</taxon>
        <taxon>Pseudomonadota</taxon>
        <taxon>Betaproteobacteria</taxon>
        <taxon>Burkholderiales</taxon>
        <taxon>Burkholderiaceae</taxon>
        <taxon>Cupriavidus</taxon>
    </lineage>
</organism>
<dbReference type="GO" id="GO:0003961">
    <property type="term" value="F:O-acetylhomoserine aminocarboxypropyltransferase activity"/>
    <property type="evidence" value="ECO:0007669"/>
    <property type="project" value="UniProtKB-EC"/>
</dbReference>
<keyword evidence="3 7" id="KW-0808">Transferase</keyword>
<sequence length="470" mass="50413">MVLSPTWPEPPRAATIPQARRIRSPRLHPASSARVPVQHLSKNNPNMRLETLAVHGGYSPDPTTRAVAVPIYQTVAYSFDSAQHGADLFDLKVPGNIYSRIMNPTNDVLEQRLAALEGGVGALALASGMAAITYAIQTIAEAGDNIVSSSQLYGGTYNLLAHTLPQSGIETRFADGRNPASFGDLIDERTKAVFVESVGNPLGNVVDIEAIARVAHNHGVPLIVDNTVPSPYLCRPFEHGADIVVHSLTKYLGGHGNSVGGAIVDSGKFPWAKHKDRFKRLNEPDVSYHGVVYTEALGPAAYIGRARVVPLRNTGAALSPFNAFLILQGIETLALRLDRITENALAIAHHLQKHPKVAWVNFAGLPEHADHALVQKYLGGRGPGILSFGLKAGGREGGARFLDALQLFTRLVNIGDAKSLATHPASTTHRQLNADELKAAGVSEDMVRLSIGIEHIDDLIEDLDRALEAA</sequence>
<dbReference type="PIRSF" id="PIRSF001434">
    <property type="entry name" value="CGS"/>
    <property type="match status" value="1"/>
</dbReference>
<keyword evidence="4 5" id="KW-0663">Pyridoxal phosphate</keyword>
<dbReference type="GO" id="GO:0005737">
    <property type="term" value="C:cytoplasm"/>
    <property type="evidence" value="ECO:0007669"/>
    <property type="project" value="TreeGrafter"/>
</dbReference>
<name>Q46RB8_CUPPJ</name>
<dbReference type="PANTHER" id="PTHR43797">
    <property type="entry name" value="HOMOCYSTEINE/CYSTEINE SYNTHASE"/>
    <property type="match status" value="1"/>
</dbReference>
<gene>
    <name evidence="7" type="ordered locus">Reut_B4968</name>
</gene>
<reference evidence="7" key="1">
    <citation type="submission" date="2005-08" db="EMBL/GenBank/DDBJ databases">
        <title>Complete sequence of chromosome 2 of Ralstonia eutropha JMP134.</title>
        <authorList>
            <person name="Copeland A."/>
            <person name="Lucas S."/>
            <person name="Lapidus A."/>
            <person name="Barry K."/>
            <person name="Detter J.C."/>
            <person name="Glavina T."/>
            <person name="Hammon N."/>
            <person name="Israni S."/>
            <person name="Pitluck S."/>
            <person name="Goltsman E."/>
            <person name="Martinez M."/>
            <person name="Schmutz J."/>
            <person name="Larimer F."/>
            <person name="Land M."/>
            <person name="Lykidis A."/>
            <person name="Richardson P."/>
        </authorList>
    </citation>
    <scope>NUCLEOTIDE SEQUENCE [LARGE SCALE GENOMIC DNA]</scope>
    <source>
        <strain evidence="7">JMP134</strain>
    </source>
</reference>
<dbReference type="InterPro" id="IPR006235">
    <property type="entry name" value="OAc-hSer/O-AcSer_sulfhydrylase"/>
</dbReference>
<dbReference type="STRING" id="264198.Reut_B4968"/>
<dbReference type="EMBL" id="CP000091">
    <property type="protein sequence ID" value="AAZ64316.1"/>
    <property type="molecule type" value="Genomic_DNA"/>
</dbReference>
<dbReference type="InterPro" id="IPR015421">
    <property type="entry name" value="PyrdxlP-dep_Trfase_major"/>
</dbReference>
<dbReference type="Gene3D" id="3.90.1150.10">
    <property type="entry name" value="Aspartate Aminotransferase, domain 1"/>
    <property type="match status" value="1"/>
</dbReference>
<dbReference type="InterPro" id="IPR015424">
    <property type="entry name" value="PyrdxlP-dep_Trfase"/>
</dbReference>
<evidence type="ECO:0000256" key="2">
    <source>
        <dbReference type="ARBA" id="ARBA00009077"/>
    </source>
</evidence>
<comment type="cofactor">
    <cofactor evidence="1 6">
        <name>pyridoxal 5'-phosphate</name>
        <dbReference type="ChEBI" id="CHEBI:597326"/>
    </cofactor>
</comment>
<accession>Q46RB8</accession>
<dbReference type="InterPro" id="IPR054542">
    <property type="entry name" value="Cys_met_metab_PP"/>
</dbReference>
<dbReference type="Gene3D" id="3.40.640.10">
    <property type="entry name" value="Type I PLP-dependent aspartate aminotransferase-like (Major domain)"/>
    <property type="match status" value="1"/>
</dbReference>
<dbReference type="GO" id="GO:0071269">
    <property type="term" value="P:L-homocysteine biosynthetic process"/>
    <property type="evidence" value="ECO:0007669"/>
    <property type="project" value="TreeGrafter"/>
</dbReference>
<dbReference type="PROSITE" id="PS00868">
    <property type="entry name" value="CYS_MET_METAB_PP"/>
    <property type="match status" value="1"/>
</dbReference>
<dbReference type="eggNOG" id="COG2873">
    <property type="taxonomic scope" value="Bacteria"/>
</dbReference>
<dbReference type="GO" id="GO:0030170">
    <property type="term" value="F:pyridoxal phosphate binding"/>
    <property type="evidence" value="ECO:0007669"/>
    <property type="project" value="InterPro"/>
</dbReference>
<protein>
    <submittedName>
        <fullName evidence="7">O-acetylhomoserine sulfhydrolase</fullName>
        <ecNumber evidence="7">2.5.1.49</ecNumber>
    </submittedName>
</protein>
<proteinExistence type="inferred from homology"/>
<dbReference type="SUPFAM" id="SSF53383">
    <property type="entry name" value="PLP-dependent transferases"/>
    <property type="match status" value="1"/>
</dbReference>
<evidence type="ECO:0000256" key="1">
    <source>
        <dbReference type="ARBA" id="ARBA00001933"/>
    </source>
</evidence>
<comment type="similarity">
    <text evidence="2 6">Belongs to the trans-sulfuration enzymes family.</text>
</comment>
<dbReference type="HOGENOM" id="CLU_018986_4_0_4"/>
<dbReference type="GO" id="GO:0016787">
    <property type="term" value="F:hydrolase activity"/>
    <property type="evidence" value="ECO:0007669"/>
    <property type="project" value="UniProtKB-KW"/>
</dbReference>
<dbReference type="GO" id="GO:0004124">
    <property type="term" value="F:cysteine synthase activity"/>
    <property type="evidence" value="ECO:0007669"/>
    <property type="project" value="TreeGrafter"/>
</dbReference>